<dbReference type="EMBL" id="CAJVPD010000033">
    <property type="protein sequence ID" value="CAG8254966.1"/>
    <property type="molecule type" value="Genomic_DNA"/>
</dbReference>
<accession>A0A9W4IB66</accession>
<evidence type="ECO:0008006" key="3">
    <source>
        <dbReference type="Google" id="ProtNLM"/>
    </source>
</evidence>
<protein>
    <recommendedName>
        <fullName evidence="3">F-box domain-containing protein</fullName>
    </recommendedName>
</protein>
<evidence type="ECO:0000313" key="2">
    <source>
        <dbReference type="Proteomes" id="UP001152592"/>
    </source>
</evidence>
<sequence length="388" mass="44280">MKPSGPFPLLAVELIELIAEFLDENDLLELRLVCSELQRKTFHYFAQRFFSLIRTDLSNDSLRRINAISHHAELRSYVHSLAFMLRNQNGVGHGLVWDRHPWGPVSAPLDVPVIRSLRNNLIHNLIHCRSFFIFCRYPEGHPDMSHFTITDVVAVFFALVDSHLPVSAFHLIYANSHSRPLLMDMRRLPKLIYHQPEFKLVWGNLKNLSLEQRLTLDNFNFLLELVLGAPNIQTLGLNLGFHDMATEFMHELAEKANFPGLCDLALVRTAVRGPDLHKLLGNVRNNLTALELNRVTLVPGSDWTPFLQELCEGFPALHRISLYYLWASTPAKSLHNFHNIQKTSSWCTSKDQDLYVHYSDDVQSPTILGVEYSGSKVSQILSLLQATA</sequence>
<organism evidence="1 2">
    <name type="scientific">Penicillium salamii</name>
    <dbReference type="NCBI Taxonomy" id="1612424"/>
    <lineage>
        <taxon>Eukaryota</taxon>
        <taxon>Fungi</taxon>
        <taxon>Dikarya</taxon>
        <taxon>Ascomycota</taxon>
        <taxon>Pezizomycotina</taxon>
        <taxon>Eurotiomycetes</taxon>
        <taxon>Eurotiomycetidae</taxon>
        <taxon>Eurotiales</taxon>
        <taxon>Aspergillaceae</taxon>
        <taxon>Penicillium</taxon>
    </lineage>
</organism>
<dbReference type="AlphaFoldDB" id="A0A9W4IB66"/>
<gene>
    <name evidence="1" type="ORF">PSALAMII_LOCUS807</name>
</gene>
<comment type="caution">
    <text evidence="1">The sequence shown here is derived from an EMBL/GenBank/DDBJ whole genome shotgun (WGS) entry which is preliminary data.</text>
</comment>
<name>A0A9W4IB66_9EURO</name>
<dbReference type="Proteomes" id="UP001152592">
    <property type="component" value="Unassembled WGS sequence"/>
</dbReference>
<dbReference type="OrthoDB" id="5307922at2759"/>
<evidence type="ECO:0000313" key="1">
    <source>
        <dbReference type="EMBL" id="CAG8254966.1"/>
    </source>
</evidence>
<reference evidence="1" key="1">
    <citation type="submission" date="2021-07" db="EMBL/GenBank/DDBJ databases">
        <authorList>
            <person name="Branca A.L. A."/>
        </authorList>
    </citation>
    <scope>NUCLEOTIDE SEQUENCE</scope>
</reference>
<proteinExistence type="predicted"/>